<dbReference type="InterPro" id="IPR015500">
    <property type="entry name" value="Peptidase_S8_subtilisin-rel"/>
</dbReference>
<dbReference type="EMBL" id="SGVY01000058">
    <property type="protein sequence ID" value="TFH76108.1"/>
    <property type="molecule type" value="Genomic_DNA"/>
</dbReference>
<evidence type="ECO:0000313" key="8">
    <source>
        <dbReference type="EMBL" id="TFH76108.1"/>
    </source>
</evidence>
<evidence type="ECO:0000256" key="1">
    <source>
        <dbReference type="ARBA" id="ARBA00011073"/>
    </source>
</evidence>
<feature type="domain" description="Peptidase S8/S53" evidence="7">
    <location>
        <begin position="488"/>
        <end position="651"/>
    </location>
</feature>
<reference evidence="8 9" key="1">
    <citation type="submission" date="2019-02" db="EMBL/GenBank/DDBJ databases">
        <title>Draft Genome Sequence of the Prevotella sp. BCRC 81118, Isolated from Human Feces.</title>
        <authorList>
            <person name="Huang C.-H."/>
        </authorList>
    </citation>
    <scope>NUCLEOTIDE SEQUENCE [LARGE SCALE GENOMIC DNA]</scope>
    <source>
        <strain evidence="8 9">BCRC 81118</strain>
    </source>
</reference>
<dbReference type="PANTHER" id="PTHR43806">
    <property type="entry name" value="PEPTIDASE S8"/>
    <property type="match status" value="1"/>
</dbReference>
<keyword evidence="4 6" id="KW-0720">Serine protease</keyword>
<proteinExistence type="inferred from homology"/>
<dbReference type="InterPro" id="IPR050131">
    <property type="entry name" value="Peptidase_S8_subtilisin-like"/>
</dbReference>
<feature type="active site" description="Charge relay system" evidence="5 6">
    <location>
        <position position="601"/>
    </location>
</feature>
<dbReference type="Pfam" id="PF00082">
    <property type="entry name" value="Peptidase_S8"/>
    <property type="match status" value="2"/>
</dbReference>
<evidence type="ECO:0000259" key="7">
    <source>
        <dbReference type="Pfam" id="PF00082"/>
    </source>
</evidence>
<evidence type="ECO:0000256" key="4">
    <source>
        <dbReference type="ARBA" id="ARBA00022825"/>
    </source>
</evidence>
<protein>
    <submittedName>
        <fullName evidence="8">Peptidase</fullName>
    </submittedName>
</protein>
<dbReference type="GeneID" id="302996564"/>
<dbReference type="PRINTS" id="PR00723">
    <property type="entry name" value="SUBTILISIN"/>
</dbReference>
<dbReference type="SUPFAM" id="SSF52743">
    <property type="entry name" value="Subtilisin-like"/>
    <property type="match status" value="1"/>
</dbReference>
<feature type="domain" description="Peptidase S8/S53" evidence="7">
    <location>
        <begin position="153"/>
        <end position="349"/>
    </location>
</feature>
<dbReference type="InterPro" id="IPR000209">
    <property type="entry name" value="Peptidase_S8/S53_dom"/>
</dbReference>
<dbReference type="OrthoDB" id="1489355at2"/>
<evidence type="ECO:0000256" key="2">
    <source>
        <dbReference type="ARBA" id="ARBA00022670"/>
    </source>
</evidence>
<organism evidence="8 9">
    <name type="scientific">Segatella hominis</name>
    <dbReference type="NCBI Taxonomy" id="2518605"/>
    <lineage>
        <taxon>Bacteria</taxon>
        <taxon>Pseudomonadati</taxon>
        <taxon>Bacteroidota</taxon>
        <taxon>Bacteroidia</taxon>
        <taxon>Bacteroidales</taxon>
        <taxon>Prevotellaceae</taxon>
        <taxon>Segatella</taxon>
    </lineage>
</organism>
<sequence length="755" mass="83658">MKKLLLYLTLTIFFGLGAYAQRACLSKLSPMLRHYVLEEREKEKQTVNLAKIHDVKAKKTITGIPSPMTTAFIKVSGDGKKVLHQHGGKVWARYGNIYIATIPLNSVSRLSSLPEIQRIEANMNPKCTLDSVIIQTNALPVYEGRNLPQVYTGKGVVMGIMDIGFDFTNPNFYNPQMTDYRIKAFWDQISSDTLQSTLPVGREYIGKEHLLALGCSKDGYDNSHGTHTLGIAAGSGCEGVASDIPGKYHGMAYESDICLVANATSENAALIDSSQTYKFTYAMDALGFKYIFDYADQVGKPCVISFSEGAGQDFDGTDLLYGEILDSLTRIPGHVLVSSAGNNGQQYYYMHKPMEKESAGCFVNSAKPYVYHIAKSSQPFTLRTTIYEERTHPHNFDVNTEKILATADSTLIDTVEVAGKRYVMMMGAYPSCYQKEEICYDWMVKALDEKNVGLTNYMAYQVMGKDADVQVYHGSGNMYICSVDPSLADCEKSHSINSPSSYPSVICVGATINHTGYTDIEGKYKQSETLPIGTLGAYSSIGPTFDERIKPDVIAPGSSVISSYNSFYEVCHPDNWDRDTRISSYTYQGRNYFWHSNSGTSMASPVVGGAIALWLEANPSLNSQDVLDIIKKTSIPLDKEQDIPNNHWGYGKLDVYRGLLAALNLDGISDISTYLPQKAQIGMDRNKICINLTEKATQDFRVSVYNLSGIRMKVEKMQSGEMEYLCDISELPTGIYIIQLSGYQAIQGSSLIRKK</sequence>
<dbReference type="RefSeq" id="WP_134844425.1">
    <property type="nucleotide sequence ID" value="NZ_SGVY01000058.1"/>
</dbReference>
<dbReference type="PANTHER" id="PTHR43806:SF67">
    <property type="entry name" value="EGF-LIKE DOMAIN-CONTAINING PROTEIN"/>
    <property type="match status" value="1"/>
</dbReference>
<evidence type="ECO:0000256" key="3">
    <source>
        <dbReference type="ARBA" id="ARBA00022801"/>
    </source>
</evidence>
<evidence type="ECO:0000256" key="6">
    <source>
        <dbReference type="PROSITE-ProRule" id="PRU01240"/>
    </source>
</evidence>
<comment type="similarity">
    <text evidence="1 6">Belongs to the peptidase S8 family.</text>
</comment>
<evidence type="ECO:0000256" key="5">
    <source>
        <dbReference type="PIRSR" id="PIRSR615500-1"/>
    </source>
</evidence>
<dbReference type="GO" id="GO:0004252">
    <property type="term" value="F:serine-type endopeptidase activity"/>
    <property type="evidence" value="ECO:0007669"/>
    <property type="project" value="UniProtKB-UniRule"/>
</dbReference>
<feature type="active site" description="Charge relay system" evidence="5 6">
    <location>
        <position position="224"/>
    </location>
</feature>
<keyword evidence="3 6" id="KW-0378">Hydrolase</keyword>
<dbReference type="AlphaFoldDB" id="A0A4Y8V5G6"/>
<keyword evidence="2 6" id="KW-0645">Protease</keyword>
<name>A0A4Y8V5G6_9BACT</name>
<gene>
    <name evidence="8" type="ORF">EXN75_14970</name>
</gene>
<dbReference type="Gene3D" id="3.40.50.200">
    <property type="entry name" value="Peptidase S8/S53 domain"/>
    <property type="match status" value="2"/>
</dbReference>
<feature type="active site" description="Charge relay system" evidence="5 6">
    <location>
        <position position="162"/>
    </location>
</feature>
<dbReference type="Proteomes" id="UP000297872">
    <property type="component" value="Unassembled WGS sequence"/>
</dbReference>
<keyword evidence="9" id="KW-1185">Reference proteome</keyword>
<comment type="caution">
    <text evidence="8">The sequence shown here is derived from an EMBL/GenBank/DDBJ whole genome shotgun (WGS) entry which is preliminary data.</text>
</comment>
<accession>A0A4Y8V5G6</accession>
<dbReference type="PROSITE" id="PS51892">
    <property type="entry name" value="SUBTILASE"/>
    <property type="match status" value="1"/>
</dbReference>
<dbReference type="InterPro" id="IPR036852">
    <property type="entry name" value="Peptidase_S8/S53_dom_sf"/>
</dbReference>
<evidence type="ECO:0000313" key="9">
    <source>
        <dbReference type="Proteomes" id="UP000297872"/>
    </source>
</evidence>
<dbReference type="GO" id="GO:0006508">
    <property type="term" value="P:proteolysis"/>
    <property type="evidence" value="ECO:0007669"/>
    <property type="project" value="UniProtKB-KW"/>
</dbReference>